<dbReference type="PANTHER" id="PTHR11228">
    <property type="entry name" value="RADICAL SAM DOMAIN PROTEIN"/>
    <property type="match status" value="1"/>
</dbReference>
<dbReference type="InterPro" id="IPR058240">
    <property type="entry name" value="rSAM_sf"/>
</dbReference>
<proteinExistence type="predicted"/>
<evidence type="ECO:0000256" key="5">
    <source>
        <dbReference type="ARBA" id="ARBA00023014"/>
    </source>
</evidence>
<dbReference type="AlphaFoldDB" id="A0A8J7J5G9"/>
<dbReference type="InterPro" id="IPR023885">
    <property type="entry name" value="4Fe4S-binding_SPASM_dom"/>
</dbReference>
<dbReference type="Proteomes" id="UP000636888">
    <property type="component" value="Unassembled WGS sequence"/>
</dbReference>
<gene>
    <name evidence="7" type="ORF">JFN93_03085</name>
</gene>
<dbReference type="Gene3D" id="3.20.20.70">
    <property type="entry name" value="Aldolase class I"/>
    <property type="match status" value="1"/>
</dbReference>
<dbReference type="Pfam" id="PF04055">
    <property type="entry name" value="Radical_SAM"/>
    <property type="match status" value="1"/>
</dbReference>
<dbReference type="RefSeq" id="WP_199382523.1">
    <property type="nucleotide sequence ID" value="NZ_JAEMHM010000002.1"/>
</dbReference>
<protein>
    <submittedName>
        <fullName evidence="7">Radical SAM protein</fullName>
    </submittedName>
</protein>
<dbReference type="InterPro" id="IPR050377">
    <property type="entry name" value="Radical_SAM_PqqE_MftC-like"/>
</dbReference>
<comment type="cofactor">
    <cofactor evidence="1">
        <name>[4Fe-4S] cluster</name>
        <dbReference type="ChEBI" id="CHEBI:49883"/>
    </cofactor>
</comment>
<dbReference type="CDD" id="cd01335">
    <property type="entry name" value="Radical_SAM"/>
    <property type="match status" value="1"/>
</dbReference>
<evidence type="ECO:0000313" key="8">
    <source>
        <dbReference type="Proteomes" id="UP000636888"/>
    </source>
</evidence>
<evidence type="ECO:0000256" key="2">
    <source>
        <dbReference type="ARBA" id="ARBA00022691"/>
    </source>
</evidence>
<dbReference type="InterPro" id="IPR013785">
    <property type="entry name" value="Aldolase_TIM"/>
</dbReference>
<evidence type="ECO:0000256" key="3">
    <source>
        <dbReference type="ARBA" id="ARBA00022723"/>
    </source>
</evidence>
<dbReference type="InterPro" id="IPR007197">
    <property type="entry name" value="rSAM"/>
</dbReference>
<dbReference type="Pfam" id="PF13186">
    <property type="entry name" value="SPASM"/>
    <property type="match status" value="1"/>
</dbReference>
<keyword evidence="4" id="KW-0408">Iron</keyword>
<dbReference type="PANTHER" id="PTHR11228:SF7">
    <property type="entry name" value="PQQA PEPTIDE CYCLASE"/>
    <property type="match status" value="1"/>
</dbReference>
<dbReference type="EMBL" id="JAEMHM010000002">
    <property type="protein sequence ID" value="MBJ6723686.1"/>
    <property type="molecule type" value="Genomic_DNA"/>
</dbReference>
<evidence type="ECO:0000256" key="4">
    <source>
        <dbReference type="ARBA" id="ARBA00023004"/>
    </source>
</evidence>
<evidence type="ECO:0000259" key="6">
    <source>
        <dbReference type="PROSITE" id="PS51918"/>
    </source>
</evidence>
<dbReference type="CDD" id="cd21109">
    <property type="entry name" value="SPASM"/>
    <property type="match status" value="1"/>
</dbReference>
<dbReference type="GO" id="GO:0051536">
    <property type="term" value="F:iron-sulfur cluster binding"/>
    <property type="evidence" value="ECO:0007669"/>
    <property type="project" value="UniProtKB-KW"/>
</dbReference>
<comment type="caution">
    <text evidence="7">The sequence shown here is derived from an EMBL/GenBank/DDBJ whole genome shotgun (WGS) entry which is preliminary data.</text>
</comment>
<feature type="domain" description="Radical SAM core" evidence="6">
    <location>
        <begin position="38"/>
        <end position="268"/>
    </location>
</feature>
<dbReference type="GO" id="GO:0046872">
    <property type="term" value="F:metal ion binding"/>
    <property type="evidence" value="ECO:0007669"/>
    <property type="project" value="UniProtKB-KW"/>
</dbReference>
<sequence>MAALIKKMAKGLYRNLPGPIRAQIVEGFVRRKLRRIKLLQSPTALIFFITARCNNRCAHCFYWQDLNASCDELSLEEIGTVASTLRHPVHLSLTGGEPFLRNDVGEIARLFVERNRCRNLALATNGYLTERIVATCREILHLPLDTLSVQVSLDGLEETHNEIRGVRDGYRRAVETIQALQQLSREEPRFSVAVSITIQKRNLDEVLPLTERLVELGVPIRYALVRGQHFGTYGLPPEAANDIDPLEGEAAVVDLNRLEGLFGEIGARNAAAPYRFWSERQQEKIRISLAMMARKERQLPCYAGKVDGVIYANGDVALCELTKPVGNLREHGLDVARLWSSEPAQAMRARIRNCFCIHGCNLTTSMTFDPKVVQGVLDEHAR</sequence>
<keyword evidence="5" id="KW-0411">Iron-sulfur</keyword>
<dbReference type="PROSITE" id="PS51918">
    <property type="entry name" value="RADICAL_SAM"/>
    <property type="match status" value="1"/>
</dbReference>
<dbReference type="SUPFAM" id="SSF102114">
    <property type="entry name" value="Radical SAM enzymes"/>
    <property type="match status" value="1"/>
</dbReference>
<accession>A0A8J7J5G9</accession>
<dbReference type="GO" id="GO:0003824">
    <property type="term" value="F:catalytic activity"/>
    <property type="evidence" value="ECO:0007669"/>
    <property type="project" value="InterPro"/>
</dbReference>
<keyword evidence="2" id="KW-0949">S-adenosyl-L-methionine</keyword>
<name>A0A8J7J5G9_9BACT</name>
<keyword evidence="8" id="KW-1185">Reference proteome</keyword>
<evidence type="ECO:0000313" key="7">
    <source>
        <dbReference type="EMBL" id="MBJ6723686.1"/>
    </source>
</evidence>
<dbReference type="SFLD" id="SFLDG01067">
    <property type="entry name" value="SPASM/twitch_domain_containing"/>
    <property type="match status" value="1"/>
</dbReference>
<organism evidence="7 8">
    <name type="scientific">Geomesophilobacter sediminis</name>
    <dbReference type="NCBI Taxonomy" id="2798584"/>
    <lineage>
        <taxon>Bacteria</taxon>
        <taxon>Pseudomonadati</taxon>
        <taxon>Thermodesulfobacteriota</taxon>
        <taxon>Desulfuromonadia</taxon>
        <taxon>Geobacterales</taxon>
        <taxon>Geobacteraceae</taxon>
        <taxon>Geomesophilobacter</taxon>
    </lineage>
</organism>
<reference evidence="7" key="1">
    <citation type="submission" date="2020-12" db="EMBL/GenBank/DDBJ databases">
        <title>Geomonas sp. Red875, isolated from river sediment.</title>
        <authorList>
            <person name="Xu Z."/>
            <person name="Zhang Z."/>
            <person name="Masuda Y."/>
            <person name="Itoh H."/>
            <person name="Senoo K."/>
        </authorList>
    </citation>
    <scope>NUCLEOTIDE SEQUENCE</scope>
    <source>
        <strain evidence="7">Red875</strain>
    </source>
</reference>
<dbReference type="SFLD" id="SFLDS00029">
    <property type="entry name" value="Radical_SAM"/>
    <property type="match status" value="1"/>
</dbReference>
<evidence type="ECO:0000256" key="1">
    <source>
        <dbReference type="ARBA" id="ARBA00001966"/>
    </source>
</evidence>
<keyword evidence="3" id="KW-0479">Metal-binding</keyword>